<name>A0ABN2XFU0_9MICC</name>
<proteinExistence type="predicted"/>
<accession>A0ABN2XFU0</accession>
<sequence>MKKQSRIRVPGVKASKSVLRRGSSALAGTALAAGLIVGGSGAAQAQPPRALMTPPAIQPGSMTGQGVAVQRRLDGIRQDLDRAVAVGDVTREQADAFVAKLVRHMD</sequence>
<reference evidence="1 2" key="1">
    <citation type="journal article" date="2019" name="Int. J. Syst. Evol. Microbiol.">
        <title>The Global Catalogue of Microorganisms (GCM) 10K type strain sequencing project: providing services to taxonomists for standard genome sequencing and annotation.</title>
        <authorList>
            <consortium name="The Broad Institute Genomics Platform"/>
            <consortium name="The Broad Institute Genome Sequencing Center for Infectious Disease"/>
            <person name="Wu L."/>
            <person name="Ma J."/>
        </authorList>
    </citation>
    <scope>NUCLEOTIDE SEQUENCE [LARGE SCALE GENOMIC DNA]</scope>
    <source>
        <strain evidence="1 2">JCM 15914</strain>
    </source>
</reference>
<dbReference type="RefSeq" id="WP_344223416.1">
    <property type="nucleotide sequence ID" value="NZ_BAAAQA010000003.1"/>
</dbReference>
<keyword evidence="2" id="KW-1185">Reference proteome</keyword>
<gene>
    <name evidence="1" type="ORF">GCM10009824_04120</name>
</gene>
<dbReference type="Proteomes" id="UP001500166">
    <property type="component" value="Unassembled WGS sequence"/>
</dbReference>
<evidence type="ECO:0008006" key="3">
    <source>
        <dbReference type="Google" id="ProtNLM"/>
    </source>
</evidence>
<comment type="caution">
    <text evidence="1">The sequence shown here is derived from an EMBL/GenBank/DDBJ whole genome shotgun (WGS) entry which is preliminary data.</text>
</comment>
<organism evidence="1 2">
    <name type="scientific">Kocuria atrinae</name>
    <dbReference type="NCBI Taxonomy" id="592377"/>
    <lineage>
        <taxon>Bacteria</taxon>
        <taxon>Bacillati</taxon>
        <taxon>Actinomycetota</taxon>
        <taxon>Actinomycetes</taxon>
        <taxon>Micrococcales</taxon>
        <taxon>Micrococcaceae</taxon>
        <taxon>Kocuria</taxon>
    </lineage>
</organism>
<dbReference type="EMBL" id="BAAAQA010000003">
    <property type="protein sequence ID" value="GAA2109887.1"/>
    <property type="molecule type" value="Genomic_DNA"/>
</dbReference>
<evidence type="ECO:0000313" key="2">
    <source>
        <dbReference type="Proteomes" id="UP001500166"/>
    </source>
</evidence>
<evidence type="ECO:0000313" key="1">
    <source>
        <dbReference type="EMBL" id="GAA2109887.1"/>
    </source>
</evidence>
<protein>
    <recommendedName>
        <fullName evidence="3">SHOCT domain-containing protein</fullName>
    </recommendedName>
</protein>